<evidence type="ECO:0000256" key="1">
    <source>
        <dbReference type="ARBA" id="ARBA00004370"/>
    </source>
</evidence>
<evidence type="ECO:0000256" key="4">
    <source>
        <dbReference type="PROSITE-ProRule" id="PRU00284"/>
    </source>
</evidence>
<comment type="similarity">
    <text evidence="3">Belongs to the methyl-accepting chemotaxis (MCP) protein family.</text>
</comment>
<keyword evidence="7" id="KW-1185">Reference proteome</keyword>
<dbReference type="PROSITE" id="PS50111">
    <property type="entry name" value="CHEMOTAXIS_TRANSDUC_2"/>
    <property type="match status" value="1"/>
</dbReference>
<dbReference type="GO" id="GO:0016020">
    <property type="term" value="C:membrane"/>
    <property type="evidence" value="ECO:0007669"/>
    <property type="project" value="UniProtKB-SubCell"/>
</dbReference>
<dbReference type="SMART" id="SM00283">
    <property type="entry name" value="MA"/>
    <property type="match status" value="1"/>
</dbReference>
<dbReference type="PANTHER" id="PTHR32089">
    <property type="entry name" value="METHYL-ACCEPTING CHEMOTAXIS PROTEIN MCPB"/>
    <property type="match status" value="1"/>
</dbReference>
<name>A0A8D5AH15_9GAMM</name>
<dbReference type="KEGG" id="moz:MoryE10_15840"/>
<proteinExistence type="inferred from homology"/>
<evidence type="ECO:0000313" key="6">
    <source>
        <dbReference type="EMBL" id="BBL70978.1"/>
    </source>
</evidence>
<keyword evidence="2 4" id="KW-0807">Transducer</keyword>
<evidence type="ECO:0000256" key="3">
    <source>
        <dbReference type="ARBA" id="ARBA00029447"/>
    </source>
</evidence>
<comment type="subcellular location">
    <subcellularLocation>
        <location evidence="1">Membrane</location>
    </subcellularLocation>
</comment>
<feature type="domain" description="Methyl-accepting transducer" evidence="5">
    <location>
        <begin position="77"/>
        <end position="343"/>
    </location>
</feature>
<gene>
    <name evidence="6" type="primary">mcp</name>
    <name evidence="6" type="ORF">MoryE10_15840</name>
</gene>
<reference evidence="6" key="1">
    <citation type="submission" date="2019-06" db="EMBL/GenBank/DDBJ databases">
        <title>Complete genome sequence of Methylogaea oryzae strain JCM16910.</title>
        <authorList>
            <person name="Asakawa S."/>
        </authorList>
    </citation>
    <scope>NUCLEOTIDE SEQUENCE</scope>
    <source>
        <strain evidence="6">E10</strain>
    </source>
</reference>
<dbReference type="GO" id="GO:0006935">
    <property type="term" value="P:chemotaxis"/>
    <property type="evidence" value="ECO:0007669"/>
    <property type="project" value="UniProtKB-ARBA"/>
</dbReference>
<organism evidence="6 7">
    <name type="scientific">Methylogaea oryzae</name>
    <dbReference type="NCBI Taxonomy" id="1295382"/>
    <lineage>
        <taxon>Bacteria</taxon>
        <taxon>Pseudomonadati</taxon>
        <taxon>Pseudomonadota</taxon>
        <taxon>Gammaproteobacteria</taxon>
        <taxon>Methylococcales</taxon>
        <taxon>Methylococcaceae</taxon>
        <taxon>Methylogaea</taxon>
    </lineage>
</organism>
<sequence length="394" mass="42550">MRALALFWLALSAAAVVGRWLQPAAPVAVPLAAALSGSAVGWLLARREFRFVAAPPEPSAVVPWEQTAAALQQLHHAAAEESATVADKMARIGRIVAEALQLLMGSFQEIETATSRQHGHAMNLAQIIAGKKSLASAGGENPKPFPVEMSEILEYFIDLIVEISEKSIKTVHKIDDMADEMEKINAFVADIKSIADQTNLLALNAAIEAARAGEAGRGFSVVADEIRSLSNRSNQFNERIREQVNITRAITNETREVVGAIAAKDMSLALKAKARVDEMLEEMEALNQYSSDVLRDISDISASVAGNVSNTLVSLQFEDIVRQLGEEVGASAERLAALHKSLAQRWQGVTDRPADLDRLHSGLAQARGDWDAASFRQRHRVGQGSMSTGAVELF</sequence>
<dbReference type="Proteomes" id="UP000824988">
    <property type="component" value="Chromosome"/>
</dbReference>
<dbReference type="GO" id="GO:0007165">
    <property type="term" value="P:signal transduction"/>
    <property type="evidence" value="ECO:0007669"/>
    <property type="project" value="UniProtKB-KW"/>
</dbReference>
<accession>A0A8D5AH15</accession>
<evidence type="ECO:0000313" key="7">
    <source>
        <dbReference type="Proteomes" id="UP000824988"/>
    </source>
</evidence>
<protein>
    <submittedName>
        <fullName evidence="6">Chemotaxis protein</fullName>
    </submittedName>
</protein>
<dbReference type="RefSeq" id="WP_221048763.1">
    <property type="nucleotide sequence ID" value="NZ_AP019782.1"/>
</dbReference>
<dbReference type="PANTHER" id="PTHR32089:SF120">
    <property type="entry name" value="METHYL-ACCEPTING CHEMOTAXIS PROTEIN TLPQ"/>
    <property type="match status" value="1"/>
</dbReference>
<dbReference type="EMBL" id="AP019782">
    <property type="protein sequence ID" value="BBL70978.1"/>
    <property type="molecule type" value="Genomic_DNA"/>
</dbReference>
<dbReference type="Pfam" id="PF00015">
    <property type="entry name" value="MCPsignal"/>
    <property type="match status" value="1"/>
</dbReference>
<dbReference type="AlphaFoldDB" id="A0A8D5AH15"/>
<evidence type="ECO:0000259" key="5">
    <source>
        <dbReference type="PROSITE" id="PS50111"/>
    </source>
</evidence>
<dbReference type="InterPro" id="IPR004089">
    <property type="entry name" value="MCPsignal_dom"/>
</dbReference>
<evidence type="ECO:0000256" key="2">
    <source>
        <dbReference type="ARBA" id="ARBA00023224"/>
    </source>
</evidence>